<dbReference type="EMBL" id="UINC01004464">
    <property type="protein sequence ID" value="SVA14522.1"/>
    <property type="molecule type" value="Genomic_DNA"/>
</dbReference>
<accession>A0A381TED9</accession>
<gene>
    <name evidence="4" type="ORF">METZ01_LOCUS67376</name>
</gene>
<evidence type="ECO:0000256" key="2">
    <source>
        <dbReference type="SAM" id="Phobius"/>
    </source>
</evidence>
<dbReference type="Gene3D" id="2.60.40.10">
    <property type="entry name" value="Immunoglobulins"/>
    <property type="match status" value="4"/>
</dbReference>
<feature type="domain" description="PKD/Chitinase" evidence="3">
    <location>
        <begin position="940"/>
        <end position="1037"/>
    </location>
</feature>
<dbReference type="CDD" id="cd00146">
    <property type="entry name" value="PKD"/>
    <property type="match status" value="1"/>
</dbReference>
<dbReference type="AlphaFoldDB" id="A0A381TED9"/>
<protein>
    <recommendedName>
        <fullName evidence="3">PKD/Chitinase domain-containing protein</fullName>
    </recommendedName>
</protein>
<feature type="transmembrane region" description="Helical" evidence="2">
    <location>
        <begin position="21"/>
        <end position="41"/>
    </location>
</feature>
<evidence type="ECO:0000313" key="4">
    <source>
        <dbReference type="EMBL" id="SVA14522.1"/>
    </source>
</evidence>
<dbReference type="InterPro" id="IPR035986">
    <property type="entry name" value="PKD_dom_sf"/>
</dbReference>
<dbReference type="InterPro" id="IPR013783">
    <property type="entry name" value="Ig-like_fold"/>
</dbReference>
<dbReference type="Pfam" id="PF07705">
    <property type="entry name" value="CARDB"/>
    <property type="match status" value="1"/>
</dbReference>
<dbReference type="InterPro" id="IPR022409">
    <property type="entry name" value="PKD/Chitinase_dom"/>
</dbReference>
<dbReference type="SUPFAM" id="SSF49299">
    <property type="entry name" value="PKD domain"/>
    <property type="match status" value="2"/>
</dbReference>
<reference evidence="4" key="1">
    <citation type="submission" date="2018-05" db="EMBL/GenBank/DDBJ databases">
        <authorList>
            <person name="Lanie J.A."/>
            <person name="Ng W.-L."/>
            <person name="Kazmierczak K.M."/>
            <person name="Andrzejewski T.M."/>
            <person name="Davidsen T.M."/>
            <person name="Wayne K.J."/>
            <person name="Tettelin H."/>
            <person name="Glass J.I."/>
            <person name="Rusch D."/>
            <person name="Podicherti R."/>
            <person name="Tsui H.-C.T."/>
            <person name="Winkler M.E."/>
        </authorList>
    </citation>
    <scope>NUCLEOTIDE SEQUENCE</scope>
</reference>
<feature type="region of interest" description="Disordered" evidence="1">
    <location>
        <begin position="1076"/>
        <end position="1165"/>
    </location>
</feature>
<dbReference type="SMART" id="SM00089">
    <property type="entry name" value="PKD"/>
    <property type="match status" value="3"/>
</dbReference>
<proteinExistence type="predicted"/>
<keyword evidence="2" id="KW-0812">Transmembrane</keyword>
<feature type="domain" description="PKD/Chitinase" evidence="3">
    <location>
        <begin position="741"/>
        <end position="834"/>
    </location>
</feature>
<keyword evidence="2" id="KW-1133">Transmembrane helix</keyword>
<feature type="compositionally biased region" description="Acidic residues" evidence="1">
    <location>
        <begin position="1141"/>
        <end position="1151"/>
    </location>
</feature>
<sequence length="1172" mass="126819">MKTKFLERAALLVCMRSKGHVGFLVALLLLPSASVLLIGVGQGESLLGSARVADASVKTTSVVDVPEWRINDNWMYDGYLDVADFVASSGVSSNAETLEGSLEVTVVDMYLVDIENDSTLVYEVESIGEYESDGPISIDGTNGCLYVDMVTTEIIRASDLATHTQEATIDVYFDPVFFGSCSSWLRQEIGLLTVLNTYAPPLEDYDFPISVGESWGMDYEQEIEFSGTSDYVPIPNDTSDSNTTSWEVVSQGGSGVPYPGCYQSYNITNYNSDGDEVGYNWYCPAIRGDIKSSYLQSFGFTVVHELVSYQQTQRNTEVSIDIEYPLAPVDIEISAWINVSSQGQPVSDQALQFRYEAEQVVQNITTDENGSYHLTFDTGHSHDDSVGVGELGSHGLLAWIQDDDILGARSILIDSDVHEIDLVTRSEAVTVQRHRGNGTLTLNPNVGFNAIIGDTLTFSVPVLNRGLISSPASSLRINAPDGSVVNGYVPSLASLEEARVEINWTVPASQSFGYVYIDFVADPEEEISEDGNRSNNNGVFVLYIGALPLANLIVLWETLTLDEVSLDGSGSHDPDGGTLECEFRVERANGQIETALEDDCVYEWSWNDDGEFAVTLVVSDGENDHASTSSSIIVHNRPPEITLGADEEGVQVTSPITFRITNRSDADTQTPSAPVDILWGSACNEGQVGLACTVTPMAEGQYTIEVLATDDDGAITQASHTVTVSNAAPHDPQAEIWMGPNRLATDSRGVYIVQEGDAITLVGQAEDSSNDLDSLLHIWRPDAENQPELNHTSVGRSSIVNHSYNASGMQLATLEVFDDDGEGTEMLIVPIQVENVPPSIAPIAPVPEVEEDEQVTIDIGVTDTANDMSSLVQCFDLHPDDDADSDGDSRNDCDVPSHLLVHSWPDASTAPDFIVFHVTDDDGESDSVEIAIEVMNVPPTAMASASVVNPTEGDSIVLSANGTVDSELDLESMEFHWDLDVTVDSDGDGNPENDVDMQGRWIEFTYDSGGMKQVKLTVTDDDGESHSVTMDIEVDEAPFSLGESIQTNLQLLVLIILVLAGIGYAVQRLLSIEEESGGLTSSKPPVDVDAAFDLPEPEPLQQPDEDLAPVPEPPSEPTAQDILPELDDVLEELTGRRPDPPEPESATEDPVSEQGSLNEVLDQGDIEALFEE</sequence>
<evidence type="ECO:0000259" key="3">
    <source>
        <dbReference type="SMART" id="SM00089"/>
    </source>
</evidence>
<keyword evidence="2" id="KW-0472">Membrane</keyword>
<name>A0A381TED9_9ZZZZ</name>
<feature type="domain" description="PKD/Chitinase" evidence="3">
    <location>
        <begin position="640"/>
        <end position="727"/>
    </location>
</feature>
<evidence type="ECO:0000256" key="1">
    <source>
        <dbReference type="SAM" id="MobiDB-lite"/>
    </source>
</evidence>
<organism evidence="4">
    <name type="scientific">marine metagenome</name>
    <dbReference type="NCBI Taxonomy" id="408172"/>
    <lineage>
        <taxon>unclassified sequences</taxon>
        <taxon>metagenomes</taxon>
        <taxon>ecological metagenomes</taxon>
    </lineage>
</organism>
<dbReference type="InterPro" id="IPR011635">
    <property type="entry name" value="CARDB"/>
</dbReference>